<keyword evidence="2" id="KW-1185">Reference proteome</keyword>
<sequence length="231" mass="26543">MELNEDLQSLVERAGNLHDRINEEINNSVSFCNSCFEHGWFCKISETPFEERERLIAIRDSLKEVQNLLIYLQKLRSWQLINSHVALNQLEESRSVLIEKVSQYQGRRINVIGELKALLDDAKTGFGWNLKNGMKKTEPRTEKEKNKTSNFVLCCIRFICRPCGWQKAFGTAAVVVISLTLYSTIHSCRTRRKHFRSSENIHSYNNSTQGEEAEAMLTISKSRVNVLCGKG</sequence>
<evidence type="ECO:0000313" key="1">
    <source>
        <dbReference type="EMBL" id="KAI4328877.1"/>
    </source>
</evidence>
<dbReference type="EMBL" id="CM039433">
    <property type="protein sequence ID" value="KAI4328877.1"/>
    <property type="molecule type" value="Genomic_DNA"/>
</dbReference>
<dbReference type="Proteomes" id="UP000828941">
    <property type="component" value="Chromosome 8"/>
</dbReference>
<comment type="caution">
    <text evidence="1">The sequence shown here is derived from an EMBL/GenBank/DDBJ whole genome shotgun (WGS) entry which is preliminary data.</text>
</comment>
<protein>
    <submittedName>
        <fullName evidence="1">Uncharacterized protein</fullName>
    </submittedName>
</protein>
<organism evidence="1 2">
    <name type="scientific">Bauhinia variegata</name>
    <name type="common">Purple orchid tree</name>
    <name type="synonym">Phanera variegata</name>
    <dbReference type="NCBI Taxonomy" id="167791"/>
    <lineage>
        <taxon>Eukaryota</taxon>
        <taxon>Viridiplantae</taxon>
        <taxon>Streptophyta</taxon>
        <taxon>Embryophyta</taxon>
        <taxon>Tracheophyta</taxon>
        <taxon>Spermatophyta</taxon>
        <taxon>Magnoliopsida</taxon>
        <taxon>eudicotyledons</taxon>
        <taxon>Gunneridae</taxon>
        <taxon>Pentapetalae</taxon>
        <taxon>rosids</taxon>
        <taxon>fabids</taxon>
        <taxon>Fabales</taxon>
        <taxon>Fabaceae</taxon>
        <taxon>Cercidoideae</taxon>
        <taxon>Cercideae</taxon>
        <taxon>Bauhiniinae</taxon>
        <taxon>Bauhinia</taxon>
    </lineage>
</organism>
<accession>A0ACB9MZ21</accession>
<gene>
    <name evidence="1" type="ORF">L6164_021198</name>
</gene>
<proteinExistence type="predicted"/>
<reference evidence="1 2" key="1">
    <citation type="journal article" date="2022" name="DNA Res.">
        <title>Chromosomal-level genome assembly of the orchid tree Bauhinia variegata (Leguminosae; Cercidoideae) supports the allotetraploid origin hypothesis of Bauhinia.</title>
        <authorList>
            <person name="Zhong Y."/>
            <person name="Chen Y."/>
            <person name="Zheng D."/>
            <person name="Pang J."/>
            <person name="Liu Y."/>
            <person name="Luo S."/>
            <person name="Meng S."/>
            <person name="Qian L."/>
            <person name="Wei D."/>
            <person name="Dai S."/>
            <person name="Zhou R."/>
        </authorList>
    </citation>
    <scope>NUCLEOTIDE SEQUENCE [LARGE SCALE GENOMIC DNA]</scope>
    <source>
        <strain evidence="1">BV-YZ2020</strain>
    </source>
</reference>
<name>A0ACB9MZ21_BAUVA</name>
<evidence type="ECO:0000313" key="2">
    <source>
        <dbReference type="Proteomes" id="UP000828941"/>
    </source>
</evidence>